<keyword evidence="7 9" id="KW-0413">Isomerase</keyword>
<evidence type="ECO:0000256" key="8">
    <source>
        <dbReference type="ARBA" id="ARBA00023277"/>
    </source>
</evidence>
<evidence type="ECO:0000259" key="10">
    <source>
        <dbReference type="PROSITE" id="PS51464"/>
    </source>
</evidence>
<evidence type="ECO:0000256" key="1">
    <source>
        <dbReference type="ARBA" id="ARBA00000348"/>
    </source>
</evidence>
<keyword evidence="6 9" id="KW-0862">Zinc</keyword>
<evidence type="ECO:0000256" key="9">
    <source>
        <dbReference type="HAMAP-Rule" id="MF_00067"/>
    </source>
</evidence>
<comment type="function">
    <text evidence="9">Catalyzes the isomerization of sedoheptulose 7-phosphate in D-glycero-D-manno-heptose 7-phosphate.</text>
</comment>
<feature type="binding site" evidence="9">
    <location>
        <position position="64"/>
    </location>
    <ligand>
        <name>substrate</name>
    </ligand>
</feature>
<comment type="caution">
    <text evidence="11">The sequence shown here is derived from an EMBL/GenBank/DDBJ whole genome shotgun (WGS) entry which is preliminary data.</text>
</comment>
<evidence type="ECO:0000313" key="11">
    <source>
        <dbReference type="EMBL" id="KAB2930832.1"/>
    </source>
</evidence>
<keyword evidence="4 9" id="KW-0963">Cytoplasm</keyword>
<dbReference type="AlphaFoldDB" id="A0A833GZ95"/>
<dbReference type="GO" id="GO:0008270">
    <property type="term" value="F:zinc ion binding"/>
    <property type="evidence" value="ECO:0007669"/>
    <property type="project" value="UniProtKB-UniRule"/>
</dbReference>
<comment type="pathway">
    <text evidence="9">Carbohydrate biosynthesis; D-glycero-D-manno-heptose 7-phosphate biosynthesis; D-glycero-alpha-D-manno-heptose 7-phosphate and D-glycero-beta-D-manno-heptose 7-phosphate from sedoheptulose 7-phosphate: step 1/1.</text>
</comment>
<dbReference type="InterPro" id="IPR035461">
    <property type="entry name" value="GmhA/DiaA"/>
</dbReference>
<dbReference type="InterPro" id="IPR050099">
    <property type="entry name" value="SIS_GmhA/DiaA_subfam"/>
</dbReference>
<dbReference type="InterPro" id="IPR004515">
    <property type="entry name" value="Phosphoheptose_Isoase"/>
</dbReference>
<dbReference type="PANTHER" id="PTHR30390">
    <property type="entry name" value="SEDOHEPTULOSE 7-PHOSPHATE ISOMERASE / DNAA INITIATOR-ASSOCIATING FACTOR FOR REPLICATION INITIATION"/>
    <property type="match status" value="1"/>
</dbReference>
<dbReference type="GO" id="GO:0008968">
    <property type="term" value="F:D-sedoheptulose 7-phosphate isomerase activity"/>
    <property type="evidence" value="ECO:0007669"/>
    <property type="project" value="UniProtKB-UniRule"/>
</dbReference>
<dbReference type="PROSITE" id="PS51464">
    <property type="entry name" value="SIS"/>
    <property type="match status" value="1"/>
</dbReference>
<dbReference type="RefSeq" id="WP_002772863.1">
    <property type="nucleotide sequence ID" value="NZ_JQDG01000059.1"/>
</dbReference>
<name>A0A833GZ95_9LEPT</name>
<evidence type="ECO:0000313" key="12">
    <source>
        <dbReference type="Proteomes" id="UP000460298"/>
    </source>
</evidence>
<evidence type="ECO:0000256" key="6">
    <source>
        <dbReference type="ARBA" id="ARBA00022833"/>
    </source>
</evidence>
<evidence type="ECO:0000256" key="2">
    <source>
        <dbReference type="ARBA" id="ARBA00004496"/>
    </source>
</evidence>
<dbReference type="GO" id="GO:0097367">
    <property type="term" value="F:carbohydrate derivative binding"/>
    <property type="evidence" value="ECO:0007669"/>
    <property type="project" value="InterPro"/>
</dbReference>
<feature type="domain" description="SIS" evidence="10">
    <location>
        <begin position="36"/>
        <end position="200"/>
    </location>
</feature>
<comment type="subcellular location">
    <subcellularLocation>
        <location evidence="2 9">Cytoplasm</location>
    </subcellularLocation>
</comment>
<evidence type="ECO:0000256" key="5">
    <source>
        <dbReference type="ARBA" id="ARBA00022723"/>
    </source>
</evidence>
<dbReference type="InterPro" id="IPR001347">
    <property type="entry name" value="SIS_dom"/>
</dbReference>
<dbReference type="OrthoDB" id="9781311at2"/>
<feature type="binding site" evidence="9">
    <location>
        <position position="60"/>
    </location>
    <ligand>
        <name>Zn(2+)</name>
        <dbReference type="ChEBI" id="CHEBI:29105"/>
    </ligand>
</feature>
<accession>A0A833GZ95</accession>
<dbReference type="Gene3D" id="3.40.50.10490">
    <property type="entry name" value="Glucose-6-phosphate isomerase like protein, domain 1"/>
    <property type="match status" value="1"/>
</dbReference>
<dbReference type="PANTHER" id="PTHR30390:SF6">
    <property type="entry name" value="DNAA INITIATOR-ASSOCIATING PROTEIN DIAA"/>
    <property type="match status" value="1"/>
</dbReference>
<feature type="binding site" evidence="9">
    <location>
        <begin position="95"/>
        <end position="96"/>
    </location>
    <ligand>
        <name>substrate</name>
    </ligand>
</feature>
<comment type="miscellaneous">
    <text evidence="9">The reaction produces a racemic mixture of D-glycero-alpha-D-manno-heptose 7-phosphate and D-glycero-beta-D-manno-heptose 7-phosphate.</text>
</comment>
<dbReference type="Pfam" id="PF13580">
    <property type="entry name" value="SIS_2"/>
    <property type="match status" value="1"/>
</dbReference>
<dbReference type="EMBL" id="WBUI01000017">
    <property type="protein sequence ID" value="KAB2930832.1"/>
    <property type="molecule type" value="Genomic_DNA"/>
</dbReference>
<dbReference type="GO" id="GO:2001061">
    <property type="term" value="P:D-glycero-D-manno-heptose 7-phosphate biosynthetic process"/>
    <property type="evidence" value="ECO:0007669"/>
    <property type="project" value="UniProtKB-UniPathway"/>
</dbReference>
<sequence>MNNHDLIVRHIQDSIAVKQRVIESCLPATEKAGQILSEALKQGGKVLICGNGGSAADAQHLATELVIRYRSGHERRSLPAMSLAADSSALTACANDYGFDRVFARQVEGHGAAGDVLWGITTSGNSENILQAFIEAKQRGMKTILFTGSTGGRIMKHASDRVDAAICIPSEDTARIQECHIMIGQILCAVIEKELFQLIS</sequence>
<comment type="similarity">
    <text evidence="3 9">Belongs to the SIS family. GmhA subfamily.</text>
</comment>
<feature type="binding site" evidence="9">
    <location>
        <position position="64"/>
    </location>
    <ligand>
        <name>Zn(2+)</name>
        <dbReference type="ChEBI" id="CHEBI:29105"/>
    </ligand>
</feature>
<comment type="cofactor">
    <cofactor evidence="9">
        <name>Zn(2+)</name>
        <dbReference type="ChEBI" id="CHEBI:29105"/>
    </cofactor>
    <text evidence="9">Binds 1 zinc ion per subunit.</text>
</comment>
<dbReference type="GO" id="GO:0005737">
    <property type="term" value="C:cytoplasm"/>
    <property type="evidence" value="ECO:0007669"/>
    <property type="project" value="UniProtKB-SubCell"/>
</dbReference>
<dbReference type="CDD" id="cd05006">
    <property type="entry name" value="SIS_GmhA"/>
    <property type="match status" value="1"/>
</dbReference>
<feature type="binding site" evidence="9">
    <location>
        <position position="177"/>
    </location>
    <ligand>
        <name>Zn(2+)</name>
        <dbReference type="ChEBI" id="CHEBI:29105"/>
    </ligand>
</feature>
<dbReference type="GO" id="GO:0005975">
    <property type="term" value="P:carbohydrate metabolic process"/>
    <property type="evidence" value="ECO:0007669"/>
    <property type="project" value="UniProtKB-UniRule"/>
</dbReference>
<keyword evidence="5 9" id="KW-0479">Metal-binding</keyword>
<gene>
    <name evidence="9" type="primary">gmhA</name>
    <name evidence="11" type="ORF">F9K24_15315</name>
</gene>
<organism evidence="11 12">
    <name type="scientific">Leptonema illini</name>
    <dbReference type="NCBI Taxonomy" id="183"/>
    <lineage>
        <taxon>Bacteria</taxon>
        <taxon>Pseudomonadati</taxon>
        <taxon>Spirochaetota</taxon>
        <taxon>Spirochaetia</taxon>
        <taxon>Leptospirales</taxon>
        <taxon>Leptospiraceae</taxon>
        <taxon>Leptonema</taxon>
    </lineage>
</organism>
<dbReference type="EC" id="5.3.1.28" evidence="9"/>
<dbReference type="Proteomes" id="UP000460298">
    <property type="component" value="Unassembled WGS sequence"/>
</dbReference>
<keyword evidence="8 9" id="KW-0119">Carbohydrate metabolism</keyword>
<dbReference type="HAMAP" id="MF_00067">
    <property type="entry name" value="GmhA"/>
    <property type="match status" value="1"/>
</dbReference>
<reference evidence="11 12" key="1">
    <citation type="submission" date="2019-10" db="EMBL/GenBank/DDBJ databases">
        <title>Extracellular Electron Transfer in a Candidatus Methanoperedens spp. Enrichment Culture.</title>
        <authorList>
            <person name="Berger S."/>
            <person name="Rangel Shaw D."/>
            <person name="Berben T."/>
            <person name="In 'T Zandt M."/>
            <person name="Frank J."/>
            <person name="Reimann J."/>
            <person name="Jetten M.S.M."/>
            <person name="Welte C.U."/>
        </authorList>
    </citation>
    <scope>NUCLEOTIDE SEQUENCE [LARGE SCALE GENOMIC DNA]</scope>
    <source>
        <strain evidence="11">SB12</strain>
    </source>
</reference>
<evidence type="ECO:0000256" key="3">
    <source>
        <dbReference type="ARBA" id="ARBA00009894"/>
    </source>
</evidence>
<comment type="catalytic activity">
    <reaction evidence="1 9">
        <text>2 D-sedoheptulose 7-phosphate = D-glycero-alpha-D-manno-heptose 7-phosphate + D-glycero-beta-D-manno-heptose 7-phosphate</text>
        <dbReference type="Rhea" id="RHEA:27489"/>
        <dbReference type="ChEBI" id="CHEBI:57483"/>
        <dbReference type="ChEBI" id="CHEBI:60203"/>
        <dbReference type="ChEBI" id="CHEBI:60204"/>
        <dbReference type="EC" id="5.3.1.28"/>
    </reaction>
</comment>
<feature type="binding site" evidence="9">
    <location>
        <begin position="51"/>
        <end position="53"/>
    </location>
    <ligand>
        <name>substrate</name>
    </ligand>
</feature>
<proteinExistence type="inferred from homology"/>
<feature type="binding site" evidence="9">
    <location>
        <position position="177"/>
    </location>
    <ligand>
        <name>substrate</name>
    </ligand>
</feature>
<feature type="binding site" evidence="9">
    <location>
        <position position="126"/>
    </location>
    <ligand>
        <name>substrate</name>
    </ligand>
</feature>
<comment type="caution">
    <text evidence="9">Lacks conserved residue(s) required for the propagation of feature annotation.</text>
</comment>
<dbReference type="InterPro" id="IPR046348">
    <property type="entry name" value="SIS_dom_sf"/>
</dbReference>
<dbReference type="UniPathway" id="UPA00041">
    <property type="reaction ID" value="UER00436"/>
</dbReference>
<feature type="binding site" evidence="9">
    <location>
        <begin position="121"/>
        <end position="123"/>
    </location>
    <ligand>
        <name>substrate</name>
    </ligand>
</feature>
<evidence type="ECO:0000256" key="7">
    <source>
        <dbReference type="ARBA" id="ARBA00023235"/>
    </source>
</evidence>
<dbReference type="SUPFAM" id="SSF53697">
    <property type="entry name" value="SIS domain"/>
    <property type="match status" value="1"/>
</dbReference>
<protein>
    <recommendedName>
        <fullName evidence="9">Phosphoheptose isomerase</fullName>
        <ecNumber evidence="9">5.3.1.28</ecNumber>
    </recommendedName>
    <alternativeName>
        <fullName evidence="9">Sedoheptulose 7-phosphate isomerase</fullName>
    </alternativeName>
</protein>
<evidence type="ECO:0000256" key="4">
    <source>
        <dbReference type="ARBA" id="ARBA00022490"/>
    </source>
</evidence>